<dbReference type="InterPro" id="IPR050950">
    <property type="entry name" value="HTH-type_LysR_regulators"/>
</dbReference>
<dbReference type="Gene3D" id="1.10.10.10">
    <property type="entry name" value="Winged helix-like DNA-binding domain superfamily/Winged helix DNA-binding domain"/>
    <property type="match status" value="1"/>
</dbReference>
<dbReference type="SUPFAM" id="SSF46785">
    <property type="entry name" value="Winged helix' DNA-binding domain"/>
    <property type="match status" value="1"/>
</dbReference>
<dbReference type="Pfam" id="PF03466">
    <property type="entry name" value="LysR_substrate"/>
    <property type="match status" value="1"/>
</dbReference>
<dbReference type="InterPro" id="IPR005119">
    <property type="entry name" value="LysR_subst-bd"/>
</dbReference>
<evidence type="ECO:0000256" key="3">
    <source>
        <dbReference type="ARBA" id="ARBA00023125"/>
    </source>
</evidence>
<evidence type="ECO:0000256" key="1">
    <source>
        <dbReference type="ARBA" id="ARBA00009437"/>
    </source>
</evidence>
<comment type="similarity">
    <text evidence="1">Belongs to the LysR transcriptional regulatory family.</text>
</comment>
<dbReference type="Pfam" id="PF00126">
    <property type="entry name" value="HTH_1"/>
    <property type="match status" value="1"/>
</dbReference>
<dbReference type="OrthoDB" id="646694at2"/>
<dbReference type="EMBL" id="QQOH01000002">
    <property type="protein sequence ID" value="RDE23035.1"/>
    <property type="molecule type" value="Genomic_DNA"/>
</dbReference>
<proteinExistence type="inferred from homology"/>
<organism evidence="6 7">
    <name type="scientific">Motiliproteus coralliicola</name>
    <dbReference type="NCBI Taxonomy" id="2283196"/>
    <lineage>
        <taxon>Bacteria</taxon>
        <taxon>Pseudomonadati</taxon>
        <taxon>Pseudomonadota</taxon>
        <taxon>Gammaproteobacteria</taxon>
        <taxon>Oceanospirillales</taxon>
        <taxon>Oceanospirillaceae</taxon>
        <taxon>Motiliproteus</taxon>
    </lineage>
</organism>
<dbReference type="InterPro" id="IPR000847">
    <property type="entry name" value="LysR_HTH_N"/>
</dbReference>
<feature type="domain" description="HTH lysR-type" evidence="5">
    <location>
        <begin position="1"/>
        <end position="58"/>
    </location>
</feature>
<dbReference type="Gene3D" id="3.40.190.10">
    <property type="entry name" value="Periplasmic binding protein-like II"/>
    <property type="match status" value="2"/>
</dbReference>
<dbReference type="InterPro" id="IPR036390">
    <property type="entry name" value="WH_DNA-bd_sf"/>
</dbReference>
<name>A0A369WU52_9GAMM</name>
<dbReference type="Proteomes" id="UP000253769">
    <property type="component" value="Unassembled WGS sequence"/>
</dbReference>
<dbReference type="CDD" id="cd08440">
    <property type="entry name" value="PBP2_LTTR_like_4"/>
    <property type="match status" value="1"/>
</dbReference>
<gene>
    <name evidence="6" type="ORF">DV711_07880</name>
</gene>
<evidence type="ECO:0000256" key="4">
    <source>
        <dbReference type="ARBA" id="ARBA00023163"/>
    </source>
</evidence>
<dbReference type="PROSITE" id="PS50931">
    <property type="entry name" value="HTH_LYSR"/>
    <property type="match status" value="1"/>
</dbReference>
<evidence type="ECO:0000313" key="6">
    <source>
        <dbReference type="EMBL" id="RDE23035.1"/>
    </source>
</evidence>
<keyword evidence="2" id="KW-0805">Transcription regulation</keyword>
<dbReference type="GO" id="GO:0005829">
    <property type="term" value="C:cytosol"/>
    <property type="evidence" value="ECO:0007669"/>
    <property type="project" value="TreeGrafter"/>
</dbReference>
<dbReference type="PANTHER" id="PTHR30419:SF30">
    <property type="entry name" value="LYSR FAMILY TRANSCRIPTIONAL REGULATOR"/>
    <property type="match status" value="1"/>
</dbReference>
<dbReference type="GO" id="GO:0003677">
    <property type="term" value="F:DNA binding"/>
    <property type="evidence" value="ECO:0007669"/>
    <property type="project" value="UniProtKB-KW"/>
</dbReference>
<keyword evidence="3" id="KW-0238">DNA-binding</keyword>
<dbReference type="AlphaFoldDB" id="A0A369WU52"/>
<keyword evidence="7" id="KW-1185">Reference proteome</keyword>
<accession>A0A369WU52</accession>
<dbReference type="SUPFAM" id="SSF53850">
    <property type="entry name" value="Periplasmic binding protein-like II"/>
    <property type="match status" value="1"/>
</dbReference>
<keyword evidence="4" id="KW-0804">Transcription</keyword>
<evidence type="ECO:0000256" key="2">
    <source>
        <dbReference type="ARBA" id="ARBA00023015"/>
    </source>
</evidence>
<dbReference type="InterPro" id="IPR036388">
    <property type="entry name" value="WH-like_DNA-bd_sf"/>
</dbReference>
<protein>
    <submittedName>
        <fullName evidence="6">LysR family transcriptional regulator</fullName>
    </submittedName>
</protein>
<evidence type="ECO:0000313" key="7">
    <source>
        <dbReference type="Proteomes" id="UP000253769"/>
    </source>
</evidence>
<sequence>MSIKQLRAFIAVAQTGSFTEASDRVHLSQPALSIAIRNLEQAVGGTLLVRSTRVLALTPEGEQFLPVALRLLQDWDGALDDLHNLFALKRGLLTVAAMPSFAGHQLPSALAEYRQSYPAVRIRVQDVVAEEAVAMVASGQVEMAVAFELDCSDDLAFEPLYTDNFVAVLPPEHPLLDHSTLNWPQLADSPFLTLQAPSMIRQMVLDIVAEHQLALNIEFESHQLVTIIRMVVCGLGVSVVPSLCIPQIEQQGAEWRPIQQPQVARQVGIYTRKRYPLSSAASAMIPVLHQIAGRPPA</sequence>
<dbReference type="PANTHER" id="PTHR30419">
    <property type="entry name" value="HTH-TYPE TRANSCRIPTIONAL REGULATOR YBHD"/>
    <property type="match status" value="1"/>
</dbReference>
<dbReference type="GO" id="GO:0003700">
    <property type="term" value="F:DNA-binding transcription factor activity"/>
    <property type="evidence" value="ECO:0007669"/>
    <property type="project" value="InterPro"/>
</dbReference>
<reference evidence="6 7" key="1">
    <citation type="submission" date="2018-07" db="EMBL/GenBank/DDBJ databases">
        <title>Motiliproteus coralliicola sp. nov., a bacterium isolated from Coral.</title>
        <authorList>
            <person name="Wang G."/>
        </authorList>
    </citation>
    <scope>NUCLEOTIDE SEQUENCE [LARGE SCALE GENOMIC DNA]</scope>
    <source>
        <strain evidence="6 7">C34</strain>
    </source>
</reference>
<comment type="caution">
    <text evidence="6">The sequence shown here is derived from an EMBL/GenBank/DDBJ whole genome shotgun (WGS) entry which is preliminary data.</text>
</comment>
<evidence type="ECO:0000259" key="5">
    <source>
        <dbReference type="PROSITE" id="PS50931"/>
    </source>
</evidence>
<dbReference type="FunFam" id="1.10.10.10:FF:000001">
    <property type="entry name" value="LysR family transcriptional regulator"/>
    <property type="match status" value="1"/>
</dbReference>
<dbReference type="PRINTS" id="PR00039">
    <property type="entry name" value="HTHLYSR"/>
</dbReference>